<gene>
    <name evidence="2" type="ORF">H0H81_004875</name>
</gene>
<dbReference type="AlphaFoldDB" id="A0A9P7GT42"/>
<comment type="caution">
    <text evidence="2">The sequence shown here is derived from an EMBL/GenBank/DDBJ whole genome shotgun (WGS) entry which is preliminary data.</text>
</comment>
<proteinExistence type="predicted"/>
<evidence type="ECO:0000313" key="3">
    <source>
        <dbReference type="Proteomes" id="UP000717328"/>
    </source>
</evidence>
<reference evidence="2" key="1">
    <citation type="submission" date="2021-02" db="EMBL/GenBank/DDBJ databases">
        <authorList>
            <person name="Nieuwenhuis M."/>
            <person name="Van De Peppel L.J.J."/>
        </authorList>
    </citation>
    <scope>NUCLEOTIDE SEQUENCE</scope>
    <source>
        <strain evidence="2">D49</strain>
    </source>
</reference>
<feature type="region of interest" description="Disordered" evidence="1">
    <location>
        <begin position="1"/>
        <end position="171"/>
    </location>
</feature>
<sequence>MSSPASPTTSAQSSSPKAKGMQLGASKRPTAIAATIIAEQWAEDDSTGNENPWGTDDLIDVNADQDDWSAFETAPLSKPNPTGLGLGINSNANLNGSPHRSTSSTLAIKGNSVSRAPTPLPLTAQSDSASNESWGATRKSISPVPTTPRPSEMTKEEKAAEMARRKEERKQ</sequence>
<evidence type="ECO:0000256" key="1">
    <source>
        <dbReference type="SAM" id="MobiDB-lite"/>
    </source>
</evidence>
<feature type="non-terminal residue" evidence="2">
    <location>
        <position position="1"/>
    </location>
</feature>
<dbReference type="OrthoDB" id="3269769at2759"/>
<keyword evidence="3" id="KW-1185">Reference proteome</keyword>
<dbReference type="EMBL" id="JABCKI010000124">
    <property type="protein sequence ID" value="KAG5652467.1"/>
    <property type="molecule type" value="Genomic_DNA"/>
</dbReference>
<name>A0A9P7GT42_9AGAR</name>
<feature type="compositionally biased region" description="Polar residues" evidence="1">
    <location>
        <begin position="88"/>
        <end position="115"/>
    </location>
</feature>
<feature type="compositionally biased region" description="Acidic residues" evidence="1">
    <location>
        <begin position="57"/>
        <end position="69"/>
    </location>
</feature>
<protein>
    <submittedName>
        <fullName evidence="2">Uncharacterized protein</fullName>
    </submittedName>
</protein>
<organism evidence="2 3">
    <name type="scientific">Sphagnurus paluster</name>
    <dbReference type="NCBI Taxonomy" id="117069"/>
    <lineage>
        <taxon>Eukaryota</taxon>
        <taxon>Fungi</taxon>
        <taxon>Dikarya</taxon>
        <taxon>Basidiomycota</taxon>
        <taxon>Agaricomycotina</taxon>
        <taxon>Agaricomycetes</taxon>
        <taxon>Agaricomycetidae</taxon>
        <taxon>Agaricales</taxon>
        <taxon>Tricholomatineae</taxon>
        <taxon>Lyophyllaceae</taxon>
        <taxon>Sphagnurus</taxon>
    </lineage>
</organism>
<feature type="compositionally biased region" description="Basic and acidic residues" evidence="1">
    <location>
        <begin position="152"/>
        <end position="171"/>
    </location>
</feature>
<feature type="compositionally biased region" description="Polar residues" evidence="1">
    <location>
        <begin position="123"/>
        <end position="144"/>
    </location>
</feature>
<dbReference type="Proteomes" id="UP000717328">
    <property type="component" value="Unassembled WGS sequence"/>
</dbReference>
<accession>A0A9P7GT42</accession>
<feature type="compositionally biased region" description="Low complexity" evidence="1">
    <location>
        <begin position="1"/>
        <end position="19"/>
    </location>
</feature>
<evidence type="ECO:0000313" key="2">
    <source>
        <dbReference type="EMBL" id="KAG5652467.1"/>
    </source>
</evidence>
<reference evidence="2" key="2">
    <citation type="submission" date="2021-10" db="EMBL/GenBank/DDBJ databases">
        <title>Phylogenomics reveals ancestral predisposition of the termite-cultivated fungus Termitomyces towards a domesticated lifestyle.</title>
        <authorList>
            <person name="Auxier B."/>
            <person name="Grum-Grzhimaylo A."/>
            <person name="Cardenas M.E."/>
            <person name="Lodge J.D."/>
            <person name="Laessoe T."/>
            <person name="Pedersen O."/>
            <person name="Smith M.E."/>
            <person name="Kuyper T.W."/>
            <person name="Franco-Molano E.A."/>
            <person name="Baroni T.J."/>
            <person name="Aanen D.K."/>
        </authorList>
    </citation>
    <scope>NUCLEOTIDE SEQUENCE</scope>
    <source>
        <strain evidence="2">D49</strain>
    </source>
</reference>